<dbReference type="Gene3D" id="2.60.40.10">
    <property type="entry name" value="Immunoglobulins"/>
    <property type="match status" value="1"/>
</dbReference>
<feature type="domain" description="VWFA" evidence="4">
    <location>
        <begin position="404"/>
        <end position="588"/>
    </location>
</feature>
<dbReference type="PROSITE" id="PS50234">
    <property type="entry name" value="VWFA"/>
    <property type="match status" value="1"/>
</dbReference>
<evidence type="ECO:0000259" key="4">
    <source>
        <dbReference type="PROSITE" id="PS50234"/>
    </source>
</evidence>
<dbReference type="InterPro" id="IPR002035">
    <property type="entry name" value="VWF_A"/>
</dbReference>
<keyword evidence="2" id="KW-1133">Transmembrane helix</keyword>
<feature type="compositionally biased region" description="Basic residues" evidence="1">
    <location>
        <begin position="271"/>
        <end position="284"/>
    </location>
</feature>
<keyword evidence="2" id="KW-0812">Transmembrane</keyword>
<feature type="compositionally biased region" description="Basic and acidic residues" evidence="1">
    <location>
        <begin position="1296"/>
        <end position="1305"/>
    </location>
</feature>
<feature type="region of interest" description="Disordered" evidence="1">
    <location>
        <begin position="1088"/>
        <end position="1143"/>
    </location>
</feature>
<sequence length="1349" mass="147402">MSNPVYLLVLFILGIALNVTAFGSFVTKTGNGFERLVVSIDERLAMPLSSSSSSSSSSGTLTSSGSVTGATGLKGATQECQKVLEQLKGLITRTSEYLFEATNGQTYFRQVSILLPSNWANSNCTGESPDRHYQVDQEVLTATYQTSSSADIHVTADHPVYIDKPWTLQYGPCGVSGKKISIPISFITEEGADANNASVNPENLRARLMVREWVKFRYGVFDENGFAHDEKYPAEFVGTNGKVVPTACHLNRSTCNDPELCGDSATNARVHHHGHHHHHHHSHSKSQSSSDEQHLWDTSMMSLPLHNSVNEFCDERTHIRTTPTKHNFLCDGKSIWEVMKQHEDFKNMEESNNQQQSGPLTNAQPNGGGSGNSMESSTASGSTLRSIVSAPPPVFSFVTAKSHRILFLLDRSRSMNHNNRWSNLRRSLYRMFHHVPSGVELGVISYTNKSTVSLPLAVTTTHNRENLHGRIPVRPLTTETEVSCISCALKDAVKLIKSSNENVGPATVILVNGSPTKINNREWEKVMKIVENTPLRVIVITYEDDGLTDEDDTKQLVTLGRFGGIYKVTDQGTSGNHNLDQNEILSNVFIQIISENLGTPLNKVYDAVHWPDSEWQARGKFTIEDSLGRNTWVTVTTEESGDVDGLQLVSPSGKDFDLPLHAEGMMFLRIPGAAEAGTWSYTVKFFHNQSPRPVSVDVITESRKPESVSMKFWNQVVKQSMRQEEQSPLAAAIPATELPFVSQDSEEGDAEVVLLYAQVLQGDIPVLNANVTATITLPGVPRHGSNSISVKLLDTGSGDPDITWGDGIYSAYFTQLGPNPGLFTVSLQIDDNNGQAVVPVHTNITRKSYDKPVCCGTSVPHIATVPTGSFIRKIAGSSFYIENGVPLEEDLYPPGRVTDLRVERVIDSASEIKLSWTAPGGDYDKGKAARYEIRCYTSREALMNENFGTQGILVHSSLTPEPEEYGVRQSCTAAIPWANDYFYYGIVAIDSSHNRGKVSNLVSVFIKETPTSTIKMSNAWEDDALVSNLTSSRSINKGNGVFQAGASWFRGLSELELYLVLGGAAIFLILISVFILLLVCVKKRGASKTSEAPPSYHNIYTQSNGKGGASPNSGKDGITCCWENESNHTDQKPVSQSNQKSSMNGNYITSSVSSYIPASALCSPVQNGSVYRDMYAGSASTQHTHTHDSSSVDSKPSDQGSNETVQISDNLNGPTPFYVQNPTSPSSRMPPINVPFDPMSIGGLSLGHGLNGLHHSNNISLLSQPNHNNLSRDSTYLTKNGEYNASDDDEGGFRAQRRDNLDGLHHKTVPMPTASDYDSPSVMNGSTYGGSVISLPNSNKKRTRHISFV</sequence>
<feature type="transmembrane region" description="Helical" evidence="2">
    <location>
        <begin position="1057"/>
        <end position="1081"/>
    </location>
</feature>
<dbReference type="CDD" id="cd00198">
    <property type="entry name" value="vWFA"/>
    <property type="match status" value="1"/>
</dbReference>
<feature type="region of interest" description="Disordered" evidence="1">
    <location>
        <begin position="1178"/>
        <end position="1234"/>
    </location>
</feature>
<evidence type="ECO:0000313" key="6">
    <source>
        <dbReference type="Proteomes" id="UP001642540"/>
    </source>
</evidence>
<feature type="compositionally biased region" description="Polar residues" evidence="1">
    <location>
        <begin position="1088"/>
        <end position="1104"/>
    </location>
</feature>
<name>A0ABP1QG35_9HEXA</name>
<dbReference type="Proteomes" id="UP001642540">
    <property type="component" value="Unassembled WGS sequence"/>
</dbReference>
<dbReference type="InterPro" id="IPR013642">
    <property type="entry name" value="CLCA_N"/>
</dbReference>
<evidence type="ECO:0000256" key="2">
    <source>
        <dbReference type="SAM" id="Phobius"/>
    </source>
</evidence>
<feature type="compositionally biased region" description="Polar residues" evidence="1">
    <location>
        <begin position="1197"/>
        <end position="1227"/>
    </location>
</feature>
<feature type="signal peptide" evidence="3">
    <location>
        <begin position="1"/>
        <end position="21"/>
    </location>
</feature>
<feature type="region of interest" description="Disordered" evidence="1">
    <location>
        <begin position="347"/>
        <end position="385"/>
    </location>
</feature>
<feature type="compositionally biased region" description="Polar residues" evidence="1">
    <location>
        <begin position="1262"/>
        <end position="1283"/>
    </location>
</feature>
<feature type="region of interest" description="Disordered" evidence="1">
    <location>
        <begin position="1262"/>
        <end position="1322"/>
    </location>
</feature>
<feature type="region of interest" description="Disordered" evidence="1">
    <location>
        <begin position="271"/>
        <end position="294"/>
    </location>
</feature>
<feature type="compositionally biased region" description="Polar residues" evidence="1">
    <location>
        <begin position="1132"/>
        <end position="1143"/>
    </location>
</feature>
<feature type="compositionally biased region" description="Polar residues" evidence="1">
    <location>
        <begin position="350"/>
        <end position="365"/>
    </location>
</feature>
<dbReference type="Gene3D" id="3.40.50.410">
    <property type="entry name" value="von Willebrand factor, type A domain"/>
    <property type="match status" value="1"/>
</dbReference>
<keyword evidence="6" id="KW-1185">Reference proteome</keyword>
<comment type="caution">
    <text evidence="5">The sequence shown here is derived from an EMBL/GenBank/DDBJ whole genome shotgun (WGS) entry which is preliminary data.</text>
</comment>
<evidence type="ECO:0000313" key="5">
    <source>
        <dbReference type="EMBL" id="CAL8101950.1"/>
    </source>
</evidence>
<evidence type="ECO:0000256" key="3">
    <source>
        <dbReference type="SAM" id="SignalP"/>
    </source>
</evidence>
<gene>
    <name evidence="5" type="ORF">ODALV1_LOCUS11006</name>
</gene>
<dbReference type="Pfam" id="PF08434">
    <property type="entry name" value="CLCA"/>
    <property type="match status" value="1"/>
</dbReference>
<feature type="chain" id="PRO_5045632670" description="VWFA domain-containing protein" evidence="3">
    <location>
        <begin position="22"/>
        <end position="1349"/>
    </location>
</feature>
<dbReference type="EMBL" id="CAXLJM020000033">
    <property type="protein sequence ID" value="CAL8101950.1"/>
    <property type="molecule type" value="Genomic_DNA"/>
</dbReference>
<dbReference type="SUPFAM" id="SSF53300">
    <property type="entry name" value="vWA-like"/>
    <property type="match status" value="1"/>
</dbReference>
<proteinExistence type="predicted"/>
<keyword evidence="2" id="KW-0472">Membrane</keyword>
<keyword evidence="3" id="KW-0732">Signal</keyword>
<dbReference type="InterPro" id="IPR036465">
    <property type="entry name" value="vWFA_dom_sf"/>
</dbReference>
<dbReference type="InterPro" id="IPR013783">
    <property type="entry name" value="Ig-like_fold"/>
</dbReference>
<dbReference type="Pfam" id="PF13519">
    <property type="entry name" value="VWA_2"/>
    <property type="match status" value="1"/>
</dbReference>
<reference evidence="5 6" key="1">
    <citation type="submission" date="2024-08" db="EMBL/GenBank/DDBJ databases">
        <authorList>
            <person name="Cucini C."/>
            <person name="Frati F."/>
        </authorList>
    </citation>
    <scope>NUCLEOTIDE SEQUENCE [LARGE SCALE GENOMIC DNA]</scope>
</reference>
<accession>A0ABP1QG35</accession>
<protein>
    <recommendedName>
        <fullName evidence="4">VWFA domain-containing protein</fullName>
    </recommendedName>
</protein>
<organism evidence="5 6">
    <name type="scientific">Orchesella dallaii</name>
    <dbReference type="NCBI Taxonomy" id="48710"/>
    <lineage>
        <taxon>Eukaryota</taxon>
        <taxon>Metazoa</taxon>
        <taxon>Ecdysozoa</taxon>
        <taxon>Arthropoda</taxon>
        <taxon>Hexapoda</taxon>
        <taxon>Collembola</taxon>
        <taxon>Entomobryomorpha</taxon>
        <taxon>Entomobryoidea</taxon>
        <taxon>Orchesellidae</taxon>
        <taxon>Orchesellinae</taxon>
        <taxon>Orchesella</taxon>
    </lineage>
</organism>
<evidence type="ECO:0000256" key="1">
    <source>
        <dbReference type="SAM" id="MobiDB-lite"/>
    </source>
</evidence>